<proteinExistence type="predicted"/>
<sequence precursor="true">MHGVAVLIPSFDRARMLKIILPRWLASAHVCSVIVLAEASSAEVLDEYRRVLQGLDASGKLIYRIMPGRMGSVEARNMLLEMALKHTTCEYFLLTDDDYLPIDEDTLGVMLKHMRDDKVGAVGGRVVVLRKRRVDPDFFLNTPFLIADALTRLIGYVFLDVEHGPRYAEFLPSFFMVRREVIENGVRYSKAFSTPTGFREESDLQQQIKNLGYRLVLEPRARVVNLVPEEGGNRPRMSMRKRIYWKARNHIIFVFKWNTSRARRLWYTMLSAMLLLSYRPWHLPSVMKGLQDGIREASCA</sequence>
<dbReference type="KEGG" id="dmu:Desmu_0416"/>
<dbReference type="OrthoDB" id="46222at2157"/>
<dbReference type="EMBL" id="CP002363">
    <property type="protein sequence ID" value="ADV64735.1"/>
    <property type="molecule type" value="Genomic_DNA"/>
</dbReference>
<dbReference type="GeneID" id="10153109"/>
<protein>
    <submittedName>
        <fullName evidence="1">Glycosyl transferase family 2</fullName>
    </submittedName>
</protein>
<dbReference type="STRING" id="765177.Desmu_0416"/>
<evidence type="ECO:0000313" key="1">
    <source>
        <dbReference type="EMBL" id="ADV64735.1"/>
    </source>
</evidence>
<dbReference type="AlphaFoldDB" id="E8R8A9"/>
<reference evidence="1 2" key="2">
    <citation type="journal article" date="2011" name="Stand. Genomic Sci.">
        <title>Complete genome sequence of Desulfurococcus mucosus type strain (O7/1).</title>
        <authorList>
            <person name="Wirth R."/>
            <person name="Chertkov O."/>
            <person name="Held B."/>
            <person name="Lapidus A."/>
            <person name="Nolan M."/>
            <person name="Lucas S."/>
            <person name="Hammon N."/>
            <person name="Deshpande S."/>
            <person name="Cheng J.F."/>
            <person name="Tapia R."/>
            <person name="Han C."/>
            <person name="Goodwin L."/>
            <person name="Pitluck S."/>
            <person name="Liolios K."/>
            <person name="Ioanna P."/>
            <person name="Ivanova N."/>
            <person name="Mavromatis K."/>
            <person name="Mikhailova N."/>
            <person name="Pati A."/>
            <person name="Chen A."/>
            <person name="Palaniappan K."/>
            <person name="Land M."/>
            <person name="Hauser L."/>
            <person name="Chang Y.J."/>
            <person name="Jeffries C.D."/>
            <person name="Bilek Y."/>
            <person name="Hader T."/>
            <person name="Rohde M."/>
            <person name="Spring S."/>
            <person name="Sikorski J."/>
            <person name="Goker M."/>
            <person name="Woyke T."/>
            <person name="Bristow J."/>
            <person name="Eisen J.A."/>
            <person name="Markowitz V."/>
            <person name="Hugenholtz P."/>
            <person name="Kyrpides N.C."/>
            <person name="Klenk H.P."/>
        </authorList>
    </citation>
    <scope>NUCLEOTIDE SEQUENCE [LARGE SCALE GENOMIC DNA]</scope>
    <source>
        <strain evidence="2">ATCC 35584 / DSM 2162 / JCM 9187 / O7/1</strain>
    </source>
</reference>
<name>E8R8A9_DESM0</name>
<accession>E8R8A9</accession>
<dbReference type="HOGENOM" id="CLU_932553_0_0_2"/>
<reference evidence="2" key="1">
    <citation type="submission" date="2010-11" db="EMBL/GenBank/DDBJ databases">
        <title>The complete genome of Desulfurococcus mucosus DSM 2162.</title>
        <authorList>
            <consortium name="US DOE Joint Genome Institute (JGI-PGF)"/>
            <person name="Lucas S."/>
            <person name="Copeland A."/>
            <person name="Lapidus A."/>
            <person name="Bruce D."/>
            <person name="Goodwin L."/>
            <person name="Pitluck S."/>
            <person name="Kyrpides N."/>
            <person name="Mavromatis K."/>
            <person name="Pagani I."/>
            <person name="Ivanova N."/>
            <person name="Ovchinnikova G."/>
            <person name="Chertkov O."/>
            <person name="Held B."/>
            <person name="Brettin T."/>
            <person name="Detter J.C."/>
            <person name="Tapia R."/>
            <person name="Han C."/>
            <person name="Land M."/>
            <person name="Hauser L."/>
            <person name="Markowitz V."/>
            <person name="Cheng J.-F."/>
            <person name="Hugenholtz P."/>
            <person name="Woyke T."/>
            <person name="Wu D."/>
            <person name="Wirth R."/>
            <person name="Bilek Y."/>
            <person name="Hader T."/>
            <person name="Klenk H.-P."/>
            <person name="Eisen J.A."/>
        </authorList>
    </citation>
    <scope>NUCLEOTIDE SEQUENCE [LARGE SCALE GENOMIC DNA]</scope>
    <source>
        <strain evidence="2">ATCC 35584 / DSM 2162 / JCM 9187 / O7/1</strain>
    </source>
</reference>
<dbReference type="Gene3D" id="3.90.550.10">
    <property type="entry name" value="Spore Coat Polysaccharide Biosynthesis Protein SpsA, Chain A"/>
    <property type="match status" value="1"/>
</dbReference>
<dbReference type="Proteomes" id="UP000001068">
    <property type="component" value="Chromosome"/>
</dbReference>
<dbReference type="Pfam" id="PF13641">
    <property type="entry name" value="Glyco_tranf_2_3"/>
    <property type="match status" value="1"/>
</dbReference>
<evidence type="ECO:0000313" key="2">
    <source>
        <dbReference type="Proteomes" id="UP000001068"/>
    </source>
</evidence>
<dbReference type="SUPFAM" id="SSF53448">
    <property type="entry name" value="Nucleotide-diphospho-sugar transferases"/>
    <property type="match status" value="1"/>
</dbReference>
<dbReference type="GO" id="GO:0016740">
    <property type="term" value="F:transferase activity"/>
    <property type="evidence" value="ECO:0007669"/>
    <property type="project" value="UniProtKB-KW"/>
</dbReference>
<dbReference type="RefSeq" id="WP_013561957.1">
    <property type="nucleotide sequence ID" value="NC_014961.1"/>
</dbReference>
<keyword evidence="2" id="KW-1185">Reference proteome</keyword>
<dbReference type="CDD" id="cd00761">
    <property type="entry name" value="Glyco_tranf_GTA_type"/>
    <property type="match status" value="1"/>
</dbReference>
<dbReference type="eggNOG" id="arCOG01389">
    <property type="taxonomic scope" value="Archaea"/>
</dbReference>
<organism evidence="1 2">
    <name type="scientific">Desulfurococcus mucosus (strain ATCC 35584 / DSM 2162 / JCM 9187 / O7/1)</name>
    <dbReference type="NCBI Taxonomy" id="765177"/>
    <lineage>
        <taxon>Archaea</taxon>
        <taxon>Thermoproteota</taxon>
        <taxon>Thermoprotei</taxon>
        <taxon>Desulfurococcales</taxon>
        <taxon>Desulfurococcaceae</taxon>
        <taxon>Desulfurococcus</taxon>
    </lineage>
</organism>
<gene>
    <name evidence="1" type="ordered locus">Desmu_0416</name>
</gene>
<dbReference type="InterPro" id="IPR029044">
    <property type="entry name" value="Nucleotide-diphossugar_trans"/>
</dbReference>
<keyword evidence="1" id="KW-0808">Transferase</keyword>